<feature type="transmembrane region" description="Helical" evidence="5">
    <location>
        <begin position="12"/>
        <end position="36"/>
    </location>
</feature>
<name>A0A6P8WP82_DROAB</name>
<dbReference type="Pfam" id="PF00083">
    <property type="entry name" value="Sugar_tr"/>
    <property type="match status" value="1"/>
</dbReference>
<feature type="transmembrane region" description="Helical" evidence="5">
    <location>
        <begin position="111"/>
        <end position="130"/>
    </location>
</feature>
<gene>
    <name evidence="8" type="primary">LOC117578386</name>
</gene>
<keyword evidence="3 5" id="KW-1133">Transmembrane helix</keyword>
<feature type="transmembrane region" description="Helical" evidence="5">
    <location>
        <begin position="194"/>
        <end position="214"/>
    </location>
</feature>
<feature type="transmembrane region" description="Helical" evidence="5">
    <location>
        <begin position="285"/>
        <end position="304"/>
    </location>
</feature>
<feature type="transmembrane region" description="Helical" evidence="5">
    <location>
        <begin position="344"/>
        <end position="364"/>
    </location>
</feature>
<reference evidence="8" key="1">
    <citation type="submission" date="2025-08" db="UniProtKB">
        <authorList>
            <consortium name="RefSeq"/>
        </authorList>
    </citation>
    <scope>IDENTIFICATION</scope>
    <source>
        <strain evidence="8">15112-1751.03</strain>
        <tissue evidence="8">Whole Adult</tissue>
    </source>
</reference>
<keyword evidence="2 5" id="KW-0812">Transmembrane</keyword>
<keyword evidence="7" id="KW-1185">Reference proteome</keyword>
<dbReference type="PROSITE" id="PS50850">
    <property type="entry name" value="MFS"/>
    <property type="match status" value="1"/>
</dbReference>
<feature type="transmembrane region" description="Helical" evidence="5">
    <location>
        <begin position="408"/>
        <end position="428"/>
    </location>
</feature>
<feature type="transmembrane region" description="Helical" evidence="5">
    <location>
        <begin position="169"/>
        <end position="188"/>
    </location>
</feature>
<dbReference type="GeneID" id="117578386"/>
<dbReference type="SUPFAM" id="SSF103473">
    <property type="entry name" value="MFS general substrate transporter"/>
    <property type="match status" value="1"/>
</dbReference>
<dbReference type="OrthoDB" id="6612291at2759"/>
<sequence length="472" mass="53128">MVFINVGLSKCYWNQYFAAISVNLLSVSVGASFGWIRGLFPHMLSHYRSNKSDADVDKIDDVDNIDDVGYNDYDDNIDVGVEFVNLYLALGVLIGAIVFGWLAEKFGRRRCLLLMVIPAMLSWLLIIFIYDWRYLWLERIIAGSVGGCCFVVIPVYITEMAEDRFRGILGTFMPLGFTIGMSIIHLIPLVISNWLAVGIMIVIDVAFLTTFIFIPDSPEYLQRYNKKEVEKSLRYFRGISPSEDAQYQAELAKLSTPCETVENGVQRDENNLPVTNVSNQKVFKAFIIGFGVIMAKFLSGYYVMHNLSIFINLGDHHGYIIVIFAQLLGTFSATLLVERVGRKPLLLTSTAGVGVGLVLIIIKYRLNPSNNWIFSYGYLLSMYLGAIGITTLDFVISTEIMPPKKRSLALRVQIALSILIYPIFYKLPVAMEELLIQAEFLYANFSMLLAILFALYLPETKGKSIAEIQASL</sequence>
<feature type="transmembrane region" description="Helical" evidence="5">
    <location>
        <begin position="84"/>
        <end position="104"/>
    </location>
</feature>
<dbReference type="GO" id="GO:0022857">
    <property type="term" value="F:transmembrane transporter activity"/>
    <property type="evidence" value="ECO:0007669"/>
    <property type="project" value="InterPro"/>
</dbReference>
<feature type="transmembrane region" description="Helical" evidence="5">
    <location>
        <begin position="440"/>
        <end position="457"/>
    </location>
</feature>
<dbReference type="InterPro" id="IPR005828">
    <property type="entry name" value="MFS_sugar_transport-like"/>
</dbReference>
<feature type="transmembrane region" description="Helical" evidence="5">
    <location>
        <begin position="316"/>
        <end position="337"/>
    </location>
</feature>
<evidence type="ECO:0000256" key="3">
    <source>
        <dbReference type="ARBA" id="ARBA00022989"/>
    </source>
</evidence>
<evidence type="ECO:0000256" key="5">
    <source>
        <dbReference type="SAM" id="Phobius"/>
    </source>
</evidence>
<dbReference type="PANTHER" id="PTHR48021">
    <property type="match status" value="1"/>
</dbReference>
<organism evidence="7 8">
    <name type="scientific">Drosophila albomicans</name>
    <name type="common">Fruit fly</name>
    <dbReference type="NCBI Taxonomy" id="7291"/>
    <lineage>
        <taxon>Eukaryota</taxon>
        <taxon>Metazoa</taxon>
        <taxon>Ecdysozoa</taxon>
        <taxon>Arthropoda</taxon>
        <taxon>Hexapoda</taxon>
        <taxon>Insecta</taxon>
        <taxon>Pterygota</taxon>
        <taxon>Neoptera</taxon>
        <taxon>Endopterygota</taxon>
        <taxon>Diptera</taxon>
        <taxon>Brachycera</taxon>
        <taxon>Muscomorpha</taxon>
        <taxon>Ephydroidea</taxon>
        <taxon>Drosophilidae</taxon>
        <taxon>Drosophila</taxon>
    </lineage>
</organism>
<keyword evidence="4 5" id="KW-0472">Membrane</keyword>
<feature type="transmembrane region" description="Helical" evidence="5">
    <location>
        <begin position="376"/>
        <end position="396"/>
    </location>
</feature>
<feature type="domain" description="Major facilitator superfamily (MFS) profile" evidence="6">
    <location>
        <begin position="18"/>
        <end position="461"/>
    </location>
</feature>
<dbReference type="RefSeq" id="XP_034099825.2">
    <property type="nucleotide sequence ID" value="XM_034243934.2"/>
</dbReference>
<evidence type="ECO:0000313" key="7">
    <source>
        <dbReference type="Proteomes" id="UP000515160"/>
    </source>
</evidence>
<evidence type="ECO:0000256" key="4">
    <source>
        <dbReference type="ARBA" id="ARBA00023136"/>
    </source>
</evidence>
<evidence type="ECO:0000259" key="6">
    <source>
        <dbReference type="PROSITE" id="PS50850"/>
    </source>
</evidence>
<protein>
    <submittedName>
        <fullName evidence="8">Uncharacterized protein LOC117578386 isoform X6</fullName>
    </submittedName>
</protein>
<evidence type="ECO:0000313" key="8">
    <source>
        <dbReference type="RefSeq" id="XP_034099825.2"/>
    </source>
</evidence>
<comment type="subcellular location">
    <subcellularLocation>
        <location evidence="1">Membrane</location>
        <topology evidence="1">Multi-pass membrane protein</topology>
    </subcellularLocation>
</comment>
<evidence type="ECO:0000256" key="1">
    <source>
        <dbReference type="ARBA" id="ARBA00004141"/>
    </source>
</evidence>
<dbReference type="Gene3D" id="1.20.1250.20">
    <property type="entry name" value="MFS general substrate transporter like domains"/>
    <property type="match status" value="1"/>
</dbReference>
<dbReference type="GO" id="GO:0016020">
    <property type="term" value="C:membrane"/>
    <property type="evidence" value="ECO:0007669"/>
    <property type="project" value="UniProtKB-SubCell"/>
</dbReference>
<feature type="transmembrane region" description="Helical" evidence="5">
    <location>
        <begin position="136"/>
        <end position="157"/>
    </location>
</feature>
<dbReference type="InterPro" id="IPR050549">
    <property type="entry name" value="MFS_Trehalose_Transporter"/>
</dbReference>
<dbReference type="AlphaFoldDB" id="A0A6P8WP82"/>
<dbReference type="InterPro" id="IPR036259">
    <property type="entry name" value="MFS_trans_sf"/>
</dbReference>
<accession>A0A6P8WP82</accession>
<dbReference type="Proteomes" id="UP000515160">
    <property type="component" value="Chromosome 2L"/>
</dbReference>
<evidence type="ECO:0000256" key="2">
    <source>
        <dbReference type="ARBA" id="ARBA00022692"/>
    </source>
</evidence>
<dbReference type="PANTHER" id="PTHR48021:SF33">
    <property type="entry name" value="AT22075P-RELATED"/>
    <property type="match status" value="1"/>
</dbReference>
<proteinExistence type="predicted"/>
<dbReference type="InterPro" id="IPR020846">
    <property type="entry name" value="MFS_dom"/>
</dbReference>